<feature type="domain" description="Thiamine pyrophosphate enzyme N-terminal TPP-binding" evidence="13">
    <location>
        <begin position="13"/>
        <end position="115"/>
    </location>
</feature>
<keyword evidence="5 9" id="KW-0460">Magnesium</keyword>
<dbReference type="Proteomes" id="UP000094112">
    <property type="component" value="Unassembled WGS sequence"/>
</dbReference>
<evidence type="ECO:0008006" key="16">
    <source>
        <dbReference type="Google" id="ProtNLM"/>
    </source>
</evidence>
<sequence>MTVSETVENVALGSYLFSRLQQVNSLKSIFGVPGDFNLSLLEHLYNFPDLNWIGNCNELNAGYAADGYARVNKFGVLVTTFGVGELSALNAISGSFTENVPVLHIVGTSSTMAKKLNNKTLHHLIPSKNTWEVAQDHYVYEKIVEPFSCIVESLNDDDLTVLQSKIDNVIETIYKSKKPGYLFIPSNLADIQIPVDTTKKLEFNSIDKHPELTNQIVSKIIDKLYKKKFAILADNLIENRKDVLNNFIQSNNIDCFSTVLGKSIIDETFEKFHGVFNGKISSEGAADTFSKFELILHLGVVTNEINNFNNLKAKDFVGDVVELGKDYVLIDDELITSVDGEIIFDSLLAQIEPMKLCTDQSVESWGSKRSYPSSPTLLNATKKLSQSSMAKILESKLREGDVIVCEMCSFLFAIPDIKFPKDSLFISQNFYGSIGYALPSTLGASLAIRDAGLESKRRVILLQGDGSAQMTIQELSSYVRYGIKPTVLLLNNDGYSVERVCCGPTRSYNDIQPNWNWLKLFNVFGDVENKSVNVRVETNHELEMELNKDDGELKMIEVMLDKMDVPWRFSYVAGKAK</sequence>
<dbReference type="GeneID" id="30202904"/>
<comment type="cofactor">
    <cofactor evidence="1">
        <name>thiamine diphosphate</name>
        <dbReference type="ChEBI" id="CHEBI:58937"/>
    </cofactor>
</comment>
<evidence type="ECO:0000256" key="5">
    <source>
        <dbReference type="ARBA" id="ARBA00022842"/>
    </source>
</evidence>
<evidence type="ECO:0000256" key="2">
    <source>
        <dbReference type="ARBA" id="ARBA00007812"/>
    </source>
</evidence>
<dbReference type="GO" id="GO:0000287">
    <property type="term" value="F:magnesium ion binding"/>
    <property type="evidence" value="ECO:0007669"/>
    <property type="project" value="InterPro"/>
</dbReference>
<dbReference type="Pfam" id="PF02776">
    <property type="entry name" value="TPP_enzyme_N"/>
    <property type="match status" value="1"/>
</dbReference>
<dbReference type="InterPro" id="IPR011766">
    <property type="entry name" value="TPP_enzyme_TPP-bd"/>
</dbReference>
<feature type="domain" description="Thiamine pyrophosphate enzyme central" evidence="11">
    <location>
        <begin position="226"/>
        <end position="317"/>
    </location>
</feature>
<feature type="binding site" evidence="9">
    <location>
        <position position="465"/>
    </location>
    <ligand>
        <name>Mg(2+)</name>
        <dbReference type="ChEBI" id="CHEBI:18420"/>
    </ligand>
</feature>
<dbReference type="PANTHER" id="PTHR43452">
    <property type="entry name" value="PYRUVATE DECARBOXYLASE"/>
    <property type="match status" value="1"/>
</dbReference>
<organism evidence="14 15">
    <name type="scientific">Wickerhamomyces anomalus (strain ATCC 58044 / CBS 1984 / NCYC 433 / NRRL Y-366-8)</name>
    <name type="common">Yeast</name>
    <name type="synonym">Hansenula anomala</name>
    <dbReference type="NCBI Taxonomy" id="683960"/>
    <lineage>
        <taxon>Eukaryota</taxon>
        <taxon>Fungi</taxon>
        <taxon>Dikarya</taxon>
        <taxon>Ascomycota</taxon>
        <taxon>Saccharomycotina</taxon>
        <taxon>Saccharomycetes</taxon>
        <taxon>Phaffomycetales</taxon>
        <taxon>Wickerhamomycetaceae</taxon>
        <taxon>Wickerhamomyces</taxon>
    </lineage>
</organism>
<evidence type="ECO:0000259" key="13">
    <source>
        <dbReference type="Pfam" id="PF02776"/>
    </source>
</evidence>
<keyword evidence="4" id="KW-0210">Decarboxylase</keyword>
<feature type="binding site" evidence="8">
    <location>
        <position position="498"/>
    </location>
    <ligand>
        <name>pyruvate</name>
        <dbReference type="ChEBI" id="CHEBI:15361"/>
        <label>1</label>
        <note>substrate; ligand shared between two neighboring subunits</note>
    </ligand>
</feature>
<evidence type="ECO:0000256" key="9">
    <source>
        <dbReference type="PIRSR" id="PIRSR036565-2"/>
    </source>
</evidence>
<dbReference type="InterPro" id="IPR029035">
    <property type="entry name" value="DHS-like_NAD/FAD-binding_dom"/>
</dbReference>
<dbReference type="GO" id="GO:0030976">
    <property type="term" value="F:thiamine pyrophosphate binding"/>
    <property type="evidence" value="ECO:0007669"/>
    <property type="project" value="InterPro"/>
</dbReference>
<dbReference type="GO" id="GO:0005634">
    <property type="term" value="C:nucleus"/>
    <property type="evidence" value="ECO:0007669"/>
    <property type="project" value="TreeGrafter"/>
</dbReference>
<evidence type="ECO:0000256" key="8">
    <source>
        <dbReference type="PIRSR" id="PIRSR036565-1"/>
    </source>
</evidence>
<dbReference type="CDD" id="cd07038">
    <property type="entry name" value="TPP_PYR_PDC_IPDC_like"/>
    <property type="match status" value="1"/>
</dbReference>
<evidence type="ECO:0000313" key="15">
    <source>
        <dbReference type="Proteomes" id="UP000094112"/>
    </source>
</evidence>
<dbReference type="FunFam" id="3.40.50.970:FF:000019">
    <property type="entry name" value="Pyruvate decarboxylase isozyme"/>
    <property type="match status" value="1"/>
</dbReference>
<dbReference type="EMBL" id="KV454210">
    <property type="protein sequence ID" value="ODQ60262.1"/>
    <property type="molecule type" value="Genomic_DNA"/>
</dbReference>
<keyword evidence="7" id="KW-0456">Lyase</keyword>
<dbReference type="AlphaFoldDB" id="A0A1E3P5Q5"/>
<dbReference type="InterPro" id="IPR029061">
    <property type="entry name" value="THDP-binding"/>
</dbReference>
<keyword evidence="15" id="KW-1185">Reference proteome</keyword>
<evidence type="ECO:0000256" key="3">
    <source>
        <dbReference type="ARBA" id="ARBA00022723"/>
    </source>
</evidence>
<dbReference type="PIRSF" id="PIRSF036565">
    <property type="entry name" value="Pyruvt_ip_decrb"/>
    <property type="match status" value="1"/>
</dbReference>
<dbReference type="STRING" id="683960.A0A1E3P5Q5"/>
<dbReference type="Pfam" id="PF02775">
    <property type="entry name" value="TPP_enzyme_C"/>
    <property type="match status" value="1"/>
</dbReference>
<dbReference type="OrthoDB" id="308383at2759"/>
<dbReference type="CDD" id="cd02005">
    <property type="entry name" value="TPP_PDC_IPDC"/>
    <property type="match status" value="1"/>
</dbReference>
<gene>
    <name evidence="14" type="ORF">WICANDRAFT_84167</name>
</gene>
<proteinExistence type="inferred from homology"/>
<dbReference type="FunFam" id="3.40.50.970:FF:000024">
    <property type="entry name" value="Pyruvate decarboxylase isozyme"/>
    <property type="match status" value="1"/>
</dbReference>
<dbReference type="SUPFAM" id="SSF52467">
    <property type="entry name" value="DHS-like NAD/FAD-binding domain"/>
    <property type="match status" value="1"/>
</dbReference>
<comment type="similarity">
    <text evidence="2 10">Belongs to the TPP enzyme family.</text>
</comment>
<evidence type="ECO:0000256" key="1">
    <source>
        <dbReference type="ARBA" id="ARBA00001964"/>
    </source>
</evidence>
<evidence type="ECO:0000256" key="7">
    <source>
        <dbReference type="ARBA" id="ARBA00023239"/>
    </source>
</evidence>
<dbReference type="InterPro" id="IPR012110">
    <property type="entry name" value="PDC/IPDC-like"/>
</dbReference>
<feature type="binding site" evidence="8">
    <location>
        <position position="35"/>
    </location>
    <ligand>
        <name>pyruvate</name>
        <dbReference type="ChEBI" id="CHEBI:15361"/>
        <label>1</label>
        <note>substrate; ligand shared between two neighboring subunits</note>
    </ligand>
</feature>
<evidence type="ECO:0000313" key="14">
    <source>
        <dbReference type="EMBL" id="ODQ60262.1"/>
    </source>
</evidence>
<dbReference type="SUPFAM" id="SSF52518">
    <property type="entry name" value="Thiamin diphosphate-binding fold (THDP-binding)"/>
    <property type="match status" value="2"/>
</dbReference>
<evidence type="ECO:0000256" key="6">
    <source>
        <dbReference type="ARBA" id="ARBA00023052"/>
    </source>
</evidence>
<protein>
    <recommendedName>
        <fullName evidence="16">Pyruvate decarboxylase</fullName>
    </recommendedName>
</protein>
<accession>A0A1E3P5Q5</accession>
<feature type="binding site" evidence="8">
    <location>
        <position position="174"/>
    </location>
    <ligand>
        <name>pyruvate</name>
        <dbReference type="ChEBI" id="CHEBI:15361"/>
        <label>2</label>
        <note>allosteric activator</note>
    </ligand>
</feature>
<dbReference type="GO" id="GO:0005829">
    <property type="term" value="C:cytosol"/>
    <property type="evidence" value="ECO:0007669"/>
    <property type="project" value="TreeGrafter"/>
</dbReference>
<dbReference type="Gene3D" id="3.40.50.1220">
    <property type="entry name" value="TPP-binding domain"/>
    <property type="match status" value="1"/>
</dbReference>
<keyword evidence="3 9" id="KW-0479">Metal-binding</keyword>
<keyword evidence="6 10" id="KW-0786">Thiamine pyrophosphate</keyword>
<dbReference type="InterPro" id="IPR012001">
    <property type="entry name" value="Thiamin_PyroP_enz_TPP-bd_dom"/>
</dbReference>
<dbReference type="InterPro" id="IPR012000">
    <property type="entry name" value="Thiamin_PyroP_enz_cen_dom"/>
</dbReference>
<dbReference type="Pfam" id="PF00205">
    <property type="entry name" value="TPP_enzyme_M"/>
    <property type="match status" value="1"/>
</dbReference>
<evidence type="ECO:0000259" key="12">
    <source>
        <dbReference type="Pfam" id="PF02775"/>
    </source>
</evidence>
<comment type="cofactor">
    <cofactor evidence="9">
        <name>Mg(2+)</name>
        <dbReference type="ChEBI" id="CHEBI:18420"/>
    </cofactor>
    <text evidence="9">Binds 1 Mg(2+) per subunit.</text>
</comment>
<feature type="binding site" evidence="8">
    <location>
        <position position="123"/>
    </location>
    <ligand>
        <name>pyruvate</name>
        <dbReference type="ChEBI" id="CHEBI:15361"/>
        <label>1</label>
        <note>substrate; ligand shared between two neighboring subunits</note>
    </ligand>
</feature>
<feature type="domain" description="Thiamine pyrophosphate enzyme TPP-binding" evidence="12">
    <location>
        <begin position="419"/>
        <end position="525"/>
    </location>
</feature>
<reference evidence="14 15" key="1">
    <citation type="journal article" date="2016" name="Proc. Natl. Acad. Sci. U.S.A.">
        <title>Comparative genomics of biotechnologically important yeasts.</title>
        <authorList>
            <person name="Riley R."/>
            <person name="Haridas S."/>
            <person name="Wolfe K.H."/>
            <person name="Lopes M.R."/>
            <person name="Hittinger C.T."/>
            <person name="Goeker M."/>
            <person name="Salamov A.A."/>
            <person name="Wisecaver J.H."/>
            <person name="Long T.M."/>
            <person name="Calvey C.H."/>
            <person name="Aerts A.L."/>
            <person name="Barry K.W."/>
            <person name="Choi C."/>
            <person name="Clum A."/>
            <person name="Coughlan A.Y."/>
            <person name="Deshpande S."/>
            <person name="Douglass A.P."/>
            <person name="Hanson S.J."/>
            <person name="Klenk H.-P."/>
            <person name="LaButti K.M."/>
            <person name="Lapidus A."/>
            <person name="Lindquist E.A."/>
            <person name="Lipzen A.M."/>
            <person name="Meier-Kolthoff J.P."/>
            <person name="Ohm R.A."/>
            <person name="Otillar R.P."/>
            <person name="Pangilinan J.L."/>
            <person name="Peng Y."/>
            <person name="Rokas A."/>
            <person name="Rosa C.A."/>
            <person name="Scheuner C."/>
            <person name="Sibirny A.A."/>
            <person name="Slot J.C."/>
            <person name="Stielow J.B."/>
            <person name="Sun H."/>
            <person name="Kurtzman C.P."/>
            <person name="Blackwell M."/>
            <person name="Grigoriev I.V."/>
            <person name="Jeffries T.W."/>
        </authorList>
    </citation>
    <scope>NUCLEOTIDE SEQUENCE [LARGE SCALE GENOMIC DNA]</scope>
    <source>
        <strain evidence="15">ATCC 58044 / CBS 1984 / NCYC 433 / NRRL Y-366-8</strain>
    </source>
</reference>
<evidence type="ECO:0000259" key="11">
    <source>
        <dbReference type="Pfam" id="PF00205"/>
    </source>
</evidence>
<evidence type="ECO:0000256" key="10">
    <source>
        <dbReference type="RuleBase" id="RU362132"/>
    </source>
</evidence>
<feature type="binding site" evidence="9">
    <location>
        <position position="494"/>
    </location>
    <ligand>
        <name>Mg(2+)</name>
        <dbReference type="ChEBI" id="CHEBI:18420"/>
    </ligand>
</feature>
<dbReference type="GO" id="GO:0000949">
    <property type="term" value="P:aromatic amino acid family catabolic process to alcohol via Ehrlich pathway"/>
    <property type="evidence" value="ECO:0007669"/>
    <property type="project" value="TreeGrafter"/>
</dbReference>
<dbReference type="GO" id="GO:0004737">
    <property type="term" value="F:pyruvate decarboxylase activity"/>
    <property type="evidence" value="ECO:0007669"/>
    <property type="project" value="TreeGrafter"/>
</dbReference>
<feature type="binding site" evidence="9">
    <location>
        <position position="492"/>
    </location>
    <ligand>
        <name>Mg(2+)</name>
        <dbReference type="ChEBI" id="CHEBI:18420"/>
    </ligand>
</feature>
<dbReference type="PANTHER" id="PTHR43452:SF3">
    <property type="entry name" value="TRANSAMINATED AMINO ACID DECARBOXYLASE"/>
    <property type="match status" value="1"/>
</dbReference>
<dbReference type="Gene3D" id="3.40.50.970">
    <property type="match status" value="2"/>
</dbReference>
<dbReference type="InterPro" id="IPR047214">
    <property type="entry name" value="TPP_PDC_IPDC"/>
</dbReference>
<dbReference type="RefSeq" id="XP_019039469.1">
    <property type="nucleotide sequence ID" value="XM_019185658.1"/>
</dbReference>
<dbReference type="InterPro" id="IPR047213">
    <property type="entry name" value="TPP_PYR_PDC_IPDC-like"/>
</dbReference>
<name>A0A1E3P5Q5_WICAA</name>
<evidence type="ECO:0000256" key="4">
    <source>
        <dbReference type="ARBA" id="ARBA00022793"/>
    </source>
</evidence>